<keyword evidence="3" id="KW-1185">Reference proteome</keyword>
<feature type="transmembrane region" description="Helical" evidence="1">
    <location>
        <begin position="272"/>
        <end position="292"/>
    </location>
</feature>
<dbReference type="OrthoDB" id="9770040at2"/>
<evidence type="ECO:0000313" key="3">
    <source>
        <dbReference type="Proteomes" id="UP000240481"/>
    </source>
</evidence>
<feature type="transmembrane region" description="Helical" evidence="1">
    <location>
        <begin position="368"/>
        <end position="389"/>
    </location>
</feature>
<gene>
    <name evidence="2" type="ORF">C9I94_08550</name>
</gene>
<dbReference type="Pfam" id="PF05940">
    <property type="entry name" value="NnrS"/>
    <property type="match status" value="1"/>
</dbReference>
<feature type="transmembrane region" description="Helical" evidence="1">
    <location>
        <begin position="95"/>
        <end position="111"/>
    </location>
</feature>
<keyword evidence="1" id="KW-0812">Transmembrane</keyword>
<dbReference type="InterPro" id="IPR010266">
    <property type="entry name" value="NnrS"/>
</dbReference>
<dbReference type="STRING" id="680026.AB733_05825"/>
<dbReference type="AlphaFoldDB" id="A0A0J8VDZ3"/>
<feature type="transmembrane region" description="Helical" evidence="1">
    <location>
        <begin position="304"/>
        <end position="326"/>
    </location>
</feature>
<keyword evidence="1" id="KW-1133">Transmembrane helix</keyword>
<sequence length="400" mass="44471">MQILDNEKEQKIMPLFRLAFRPFFLAASAFSVIAMVVWALFWAGLLGNHQLMYGNPVWWHSHEMLIGFTGAVIIGFLLTAVQNWTGNPGVRGKKLAAIFGLWLIARVGLLFGQPHVIWMIIDLSWIPLAAYFLAKPIIERRQWNNLFFTPLLILLTLINAAMHLNSLGFAQFDQHQLTLALVTVISVIVLVVGGRVIPFFTWRGTDTAQITRPEKIEWLALIPSWLLLLNVLLPVPEAINQYSLPALFLITGISNLVRFARWRTFSTCKVPLLWSLHFAYAAMIVGMLLLGVHYAGGPVGYSSALHFITVGGMGGMILAMMARVSLGHTGRNLKVGRIVIAAFAIMIACVLVRTLVVMLLPAMTLNGYIISAILWAVAFGIFTIVYFPILTKPRLDGRPG</sequence>
<reference evidence="2 3" key="1">
    <citation type="submission" date="2018-01" db="EMBL/GenBank/DDBJ databases">
        <title>Whole genome sequencing of Histamine producing bacteria.</title>
        <authorList>
            <person name="Butler K."/>
        </authorList>
    </citation>
    <scope>NUCLEOTIDE SEQUENCE [LARGE SCALE GENOMIC DNA]</scope>
    <source>
        <strain evidence="2 3">DSM 24669</strain>
    </source>
</reference>
<feature type="transmembrane region" description="Helical" evidence="1">
    <location>
        <begin position="117"/>
        <end position="134"/>
    </location>
</feature>
<comment type="caution">
    <text evidence="2">The sequence shown here is derived from an EMBL/GenBank/DDBJ whole genome shotgun (WGS) entry which is preliminary data.</text>
</comment>
<evidence type="ECO:0000256" key="1">
    <source>
        <dbReference type="SAM" id="Phobius"/>
    </source>
</evidence>
<protein>
    <submittedName>
        <fullName evidence="2">NnrS family protein</fullName>
    </submittedName>
</protein>
<evidence type="ECO:0000313" key="2">
    <source>
        <dbReference type="EMBL" id="PSW25125.1"/>
    </source>
</evidence>
<name>A0A0J8VDZ3_9GAMM</name>
<feature type="transmembrane region" description="Helical" evidence="1">
    <location>
        <begin position="20"/>
        <end position="44"/>
    </location>
</feature>
<feature type="transmembrane region" description="Helical" evidence="1">
    <location>
        <begin position="338"/>
        <end position="362"/>
    </location>
</feature>
<feature type="transmembrane region" description="Helical" evidence="1">
    <location>
        <begin position="177"/>
        <end position="197"/>
    </location>
</feature>
<accession>A0A0J8VDZ3</accession>
<proteinExistence type="predicted"/>
<organism evidence="2 3">
    <name type="scientific">Photobacterium swingsii</name>
    <dbReference type="NCBI Taxonomy" id="680026"/>
    <lineage>
        <taxon>Bacteria</taxon>
        <taxon>Pseudomonadati</taxon>
        <taxon>Pseudomonadota</taxon>
        <taxon>Gammaproteobacteria</taxon>
        <taxon>Vibrionales</taxon>
        <taxon>Vibrionaceae</taxon>
        <taxon>Photobacterium</taxon>
    </lineage>
</organism>
<feature type="transmembrane region" description="Helical" evidence="1">
    <location>
        <begin position="64"/>
        <end position="83"/>
    </location>
</feature>
<dbReference type="Proteomes" id="UP000240481">
    <property type="component" value="Unassembled WGS sequence"/>
</dbReference>
<feature type="transmembrane region" description="Helical" evidence="1">
    <location>
        <begin position="146"/>
        <end position="165"/>
    </location>
</feature>
<feature type="transmembrane region" description="Helical" evidence="1">
    <location>
        <begin position="218"/>
        <end position="236"/>
    </location>
</feature>
<dbReference type="EMBL" id="PYLZ01000004">
    <property type="protein sequence ID" value="PSW25125.1"/>
    <property type="molecule type" value="Genomic_DNA"/>
</dbReference>
<feature type="transmembrane region" description="Helical" evidence="1">
    <location>
        <begin position="242"/>
        <end position="260"/>
    </location>
</feature>
<keyword evidence="1" id="KW-0472">Membrane</keyword>